<dbReference type="EMBL" id="JBHTJW010000002">
    <property type="protein sequence ID" value="MFD0928925.1"/>
    <property type="molecule type" value="Genomic_DNA"/>
</dbReference>
<evidence type="ECO:0000256" key="2">
    <source>
        <dbReference type="SAM" id="Phobius"/>
    </source>
</evidence>
<gene>
    <name evidence="3" type="ORF">ACFQ1T_03950</name>
</gene>
<sequence length="456" mass="50402">MLEWLQTFPGARVAVLTDLPEEHYHLELMPVVRGAAGRALLKRKLAAWPHAQGLHTAFLLETIKTSRLENRFLFAGLFSPPLIHCLHALQAAALSLQGIYTQAILLPYCLPANAQRLSDCICVHAEHTTLCLSYFKHQRLCLRRRLSMPTQGMQDVASVIPALTQLHRELFSQFGLSESASLPVFCIIAEIQQAERLTLPAPFQYQPLTEAALIAAVGQGSLPTGLRAVEWVAMHAILADQVLPNLAPEASLLPEKLKRLQRNIHVAGVGLALLLALLAGFNALATQQLNTQAGLVKAQLDEPEAMPFAGGLRAEQLPAIHALTRTMQAISASARLPDQALHDLQPILSGLRDWQLIRLEWQAEPPESADPDAHQTQLLKMTFQQRETSQHTRAVLEWQQLMQRLNQLPSVKQLQTENSSQQSTTNGRQGSTDPLAMLGLQPMLTLTWAAVQQEGW</sequence>
<organism evidence="3 4">
    <name type="scientific">Methylophilus glucosoxydans</name>
    <dbReference type="NCBI Taxonomy" id="752553"/>
    <lineage>
        <taxon>Bacteria</taxon>
        <taxon>Pseudomonadati</taxon>
        <taxon>Pseudomonadota</taxon>
        <taxon>Betaproteobacteria</taxon>
        <taxon>Nitrosomonadales</taxon>
        <taxon>Methylophilaceae</taxon>
        <taxon>Methylophilus</taxon>
    </lineage>
</organism>
<accession>A0ABW3GIL0</accession>
<keyword evidence="2" id="KW-1133">Transmembrane helix</keyword>
<comment type="caution">
    <text evidence="3">The sequence shown here is derived from an EMBL/GenBank/DDBJ whole genome shotgun (WGS) entry which is preliminary data.</text>
</comment>
<name>A0ABW3GIL0_9PROT</name>
<feature type="region of interest" description="Disordered" evidence="1">
    <location>
        <begin position="413"/>
        <end position="435"/>
    </location>
</feature>
<protein>
    <recommendedName>
        <fullName evidence="5">GspL cytoplasmic actin-ATPase-like domain-containing protein</fullName>
    </recommendedName>
</protein>
<proteinExistence type="predicted"/>
<dbReference type="RefSeq" id="WP_379074094.1">
    <property type="nucleotide sequence ID" value="NZ_JBHTJW010000002.1"/>
</dbReference>
<evidence type="ECO:0000313" key="3">
    <source>
        <dbReference type="EMBL" id="MFD0928925.1"/>
    </source>
</evidence>
<evidence type="ECO:0008006" key="5">
    <source>
        <dbReference type="Google" id="ProtNLM"/>
    </source>
</evidence>
<evidence type="ECO:0000256" key="1">
    <source>
        <dbReference type="SAM" id="MobiDB-lite"/>
    </source>
</evidence>
<keyword evidence="2" id="KW-0472">Membrane</keyword>
<reference evidence="4" key="1">
    <citation type="journal article" date="2019" name="Int. J. Syst. Evol. Microbiol.">
        <title>The Global Catalogue of Microorganisms (GCM) 10K type strain sequencing project: providing services to taxonomists for standard genome sequencing and annotation.</title>
        <authorList>
            <consortium name="The Broad Institute Genomics Platform"/>
            <consortium name="The Broad Institute Genome Sequencing Center for Infectious Disease"/>
            <person name="Wu L."/>
            <person name="Ma J."/>
        </authorList>
    </citation>
    <scope>NUCLEOTIDE SEQUENCE [LARGE SCALE GENOMIC DNA]</scope>
    <source>
        <strain evidence="4">CCUG 59685</strain>
    </source>
</reference>
<evidence type="ECO:0000313" key="4">
    <source>
        <dbReference type="Proteomes" id="UP001597106"/>
    </source>
</evidence>
<feature type="transmembrane region" description="Helical" evidence="2">
    <location>
        <begin position="264"/>
        <end position="285"/>
    </location>
</feature>
<keyword evidence="4" id="KW-1185">Reference proteome</keyword>
<dbReference type="Proteomes" id="UP001597106">
    <property type="component" value="Unassembled WGS sequence"/>
</dbReference>
<feature type="compositionally biased region" description="Polar residues" evidence="1">
    <location>
        <begin position="413"/>
        <end position="432"/>
    </location>
</feature>
<keyword evidence="2" id="KW-0812">Transmembrane</keyword>